<dbReference type="RefSeq" id="WP_316782021.1">
    <property type="nucleotide sequence ID" value="NZ_JASMWN010000028.1"/>
</dbReference>
<evidence type="ECO:0000313" key="4">
    <source>
        <dbReference type="Proteomes" id="UP001255416"/>
    </source>
</evidence>
<dbReference type="PANTHER" id="PTHR14139:SF2">
    <property type="entry name" value="CALSYNTENIN-1"/>
    <property type="match status" value="1"/>
</dbReference>
<dbReference type="PROSITE" id="PS50268">
    <property type="entry name" value="CADHERIN_2"/>
    <property type="match status" value="1"/>
</dbReference>
<sequence length="595" mass="59450">MAHSDGRKPEKPLGDGNPSDTLSEEIFAWVVVDDSPMTPEAAEGGHVAPDDVEAAQVARGAGRQLVLSAPAVARALGYDVPEATTDAGISGAVSSEAIGAGNGLSPLPQSSSHSLRDTVMANLTSGPATHILPLLGGGSNSGAAVFPVASQNHTGGSGGHLIAAGHDNGPAVAGLIPNGTEGKPLAIHLTAVDGHNSSKGLALTIGGLPAGTTLNHGHPGPGGVWVLNPGTDLGNLVMTPPKDWSGNGSLTLTAVQPNGQMAQAQVPFQVKSTPDPAIISGTDSGTTVEDRVTSASGQLNVIDPDPGQDHFAASKLFGQFGNLTTDQSGHWTYELSNNSAPVQALLGGAMVRDVFKVHSIDGTAHQIVVNVLGTDDKAVISGTGVGTVTEDSLQSAGGKLDAIDPDAGQASFVPQPLAAGAHGVLTVQPDGIWSYALNNGQPVVQALKSGDQLTDTVTVRTVDGTSHQIQITIHGTNDAPVLSAATASATEDGSAVSGQMSATDVDSGDTQAYSLGQAAPAGFALTGDGSWSFDPTDAAYQHLAAGATEQVRIPVTVTDSAGGSDTKTLVITVTGSNDGPVVSGPVSLPGGTEDT</sequence>
<dbReference type="EMBL" id="JASMWN010000028">
    <property type="protein sequence ID" value="MDU9006722.1"/>
    <property type="molecule type" value="Genomic_DNA"/>
</dbReference>
<feature type="region of interest" description="Disordered" evidence="1">
    <location>
        <begin position="1"/>
        <end position="20"/>
    </location>
</feature>
<dbReference type="InterPro" id="IPR040853">
    <property type="entry name" value="RapA2_cadherin-like"/>
</dbReference>
<gene>
    <name evidence="3" type="ORF">QO231_23060</name>
</gene>
<dbReference type="PANTHER" id="PTHR14139">
    <property type="entry name" value="CALSYNTENIN"/>
    <property type="match status" value="1"/>
</dbReference>
<dbReference type="Proteomes" id="UP001255416">
    <property type="component" value="Unassembled WGS sequence"/>
</dbReference>
<keyword evidence="4" id="KW-1185">Reference proteome</keyword>
<evidence type="ECO:0000313" key="3">
    <source>
        <dbReference type="EMBL" id="MDU9006722.1"/>
    </source>
</evidence>
<proteinExistence type="predicted"/>
<feature type="compositionally biased region" description="Basic and acidic residues" evidence="1">
    <location>
        <begin position="1"/>
        <end position="13"/>
    </location>
</feature>
<evidence type="ECO:0000256" key="1">
    <source>
        <dbReference type="SAM" id="MobiDB-lite"/>
    </source>
</evidence>
<feature type="domain" description="Cadherin" evidence="2">
    <location>
        <begin position="478"/>
        <end position="587"/>
    </location>
</feature>
<feature type="non-terminal residue" evidence="3">
    <location>
        <position position="595"/>
    </location>
</feature>
<dbReference type="Pfam" id="PF17803">
    <property type="entry name" value="Cadherin_4"/>
    <property type="match status" value="3"/>
</dbReference>
<protein>
    <submittedName>
        <fullName evidence="3">VCBS domain-containing protein</fullName>
    </submittedName>
</protein>
<comment type="caution">
    <text evidence="3">The sequence shown here is derived from an EMBL/GenBank/DDBJ whole genome shotgun (WGS) entry which is preliminary data.</text>
</comment>
<dbReference type="InterPro" id="IPR010221">
    <property type="entry name" value="VCBS_dom"/>
</dbReference>
<evidence type="ECO:0000259" key="2">
    <source>
        <dbReference type="PROSITE" id="PS50268"/>
    </source>
</evidence>
<accession>A0ABU3VKL1</accession>
<dbReference type="Gene3D" id="2.60.40.10">
    <property type="entry name" value="Immunoglobulins"/>
    <property type="match status" value="3"/>
</dbReference>
<reference evidence="4" key="1">
    <citation type="submission" date="2023-05" db="EMBL/GenBank/DDBJ databases">
        <title>Sedimentitalea sp. nov. JM2-8.</title>
        <authorList>
            <person name="Huang J."/>
        </authorList>
    </citation>
    <scope>NUCLEOTIDE SEQUENCE [LARGE SCALE GENOMIC DNA]</scope>
    <source>
        <strain evidence="4">KHS03</strain>
    </source>
</reference>
<organism evidence="3 4">
    <name type="scientific">Sedimentitalea todarodis</name>
    <dbReference type="NCBI Taxonomy" id="1631240"/>
    <lineage>
        <taxon>Bacteria</taxon>
        <taxon>Pseudomonadati</taxon>
        <taxon>Pseudomonadota</taxon>
        <taxon>Alphaproteobacteria</taxon>
        <taxon>Rhodobacterales</taxon>
        <taxon>Paracoccaceae</taxon>
        <taxon>Sedimentitalea</taxon>
    </lineage>
</organism>
<dbReference type="NCBIfam" id="TIGR01965">
    <property type="entry name" value="VCBS_repeat"/>
    <property type="match status" value="3"/>
</dbReference>
<dbReference type="InterPro" id="IPR013783">
    <property type="entry name" value="Ig-like_fold"/>
</dbReference>
<name>A0ABU3VKL1_9RHOB</name>
<dbReference type="InterPro" id="IPR002126">
    <property type="entry name" value="Cadherin-like_dom"/>
</dbReference>